<sequence length="154" mass="18177">MSNQLNALLQQELDSINRAEKRNDRPYFDVSFIRQYPGLYGLMCFLFVLTMALLLYSDSFGTIEYVVCCAIFAVCNFFFFFHVNPSYRVKDIDKGAWKNCYTGDWYMEVYVREAFIHDLLNGDVLTESEKATLQAQYARKGHLYFADIYRLRTR</sequence>
<accession>A0ABS1ZB59</accession>
<dbReference type="Pfam" id="PF10777">
    <property type="entry name" value="YlaC"/>
    <property type="match status" value="1"/>
</dbReference>
<evidence type="ECO:0000256" key="1">
    <source>
        <dbReference type="SAM" id="Phobius"/>
    </source>
</evidence>
<comment type="caution">
    <text evidence="2">The sequence shown here is derived from an EMBL/GenBank/DDBJ whole genome shotgun (WGS) entry which is preliminary data.</text>
</comment>
<evidence type="ECO:0000313" key="3">
    <source>
        <dbReference type="Proteomes" id="UP000809137"/>
    </source>
</evidence>
<dbReference type="GeneID" id="84693369"/>
<gene>
    <name evidence="2" type="ORF">JJB79_17775</name>
</gene>
<dbReference type="EMBL" id="JAFCXS010000019">
    <property type="protein sequence ID" value="MBM0749238.1"/>
    <property type="molecule type" value="Genomic_DNA"/>
</dbReference>
<keyword evidence="3" id="KW-1185">Reference proteome</keyword>
<keyword evidence="1" id="KW-1133">Transmembrane helix</keyword>
<dbReference type="Proteomes" id="UP000809137">
    <property type="component" value="Unassembled WGS sequence"/>
</dbReference>
<dbReference type="RefSeq" id="WP_040113832.1">
    <property type="nucleotide sequence ID" value="NZ_CP083450.1"/>
</dbReference>
<name>A0ABS1ZB59_9GAMM</name>
<evidence type="ECO:0000313" key="2">
    <source>
        <dbReference type="EMBL" id="MBM0749238.1"/>
    </source>
</evidence>
<protein>
    <recommendedName>
        <fullName evidence="4">YlaC family protein</fullName>
    </recommendedName>
</protein>
<keyword evidence="1" id="KW-0812">Transmembrane</keyword>
<organism evidence="2 3">
    <name type="scientific">Pantoea eucrina</name>
    <dbReference type="NCBI Taxonomy" id="472693"/>
    <lineage>
        <taxon>Bacteria</taxon>
        <taxon>Pseudomonadati</taxon>
        <taxon>Pseudomonadota</taxon>
        <taxon>Gammaproteobacteria</taxon>
        <taxon>Enterobacterales</taxon>
        <taxon>Erwiniaceae</taxon>
        <taxon>Pantoea</taxon>
    </lineage>
</organism>
<dbReference type="InterPro" id="IPR019713">
    <property type="entry name" value="Memb_YlaC"/>
</dbReference>
<keyword evidence="1" id="KW-0472">Membrane</keyword>
<reference evidence="2 3" key="1">
    <citation type="submission" date="2021-01" db="EMBL/GenBank/DDBJ databases">
        <title>Complete genome sequence of Pantoea eucrina OB49, a heavy metal tolerant bacterium with PGPR potential isolated from wheat in Algeria.</title>
        <authorList>
            <person name="Lekired A."/>
            <person name="Ouzari I.H."/>
        </authorList>
    </citation>
    <scope>NUCLEOTIDE SEQUENCE [LARGE SCALE GENOMIC DNA]</scope>
    <source>
        <strain evidence="2 3">OB49</strain>
    </source>
</reference>
<feature type="transmembrane region" description="Helical" evidence="1">
    <location>
        <begin position="38"/>
        <end position="56"/>
    </location>
</feature>
<feature type="transmembrane region" description="Helical" evidence="1">
    <location>
        <begin position="62"/>
        <end position="81"/>
    </location>
</feature>
<proteinExistence type="predicted"/>
<evidence type="ECO:0008006" key="4">
    <source>
        <dbReference type="Google" id="ProtNLM"/>
    </source>
</evidence>